<dbReference type="SMART" id="SM00228">
    <property type="entry name" value="PDZ"/>
    <property type="match status" value="1"/>
</dbReference>
<feature type="chain" id="PRO_5022871507" evidence="2">
    <location>
        <begin position="44"/>
        <end position="677"/>
    </location>
</feature>
<dbReference type="InterPro" id="IPR001940">
    <property type="entry name" value="Peptidase_S1C"/>
</dbReference>
<dbReference type="PANTHER" id="PTHR43019">
    <property type="entry name" value="SERINE ENDOPROTEASE DEGS"/>
    <property type="match status" value="1"/>
</dbReference>
<dbReference type="SUPFAM" id="SSF50156">
    <property type="entry name" value="PDZ domain-like"/>
    <property type="match status" value="1"/>
</dbReference>
<comment type="caution">
    <text evidence="4">The sequence shown here is derived from an EMBL/GenBank/DDBJ whole genome shotgun (WGS) entry which is preliminary data.</text>
</comment>
<dbReference type="GO" id="GO:0006508">
    <property type="term" value="P:proteolysis"/>
    <property type="evidence" value="ECO:0007669"/>
    <property type="project" value="UniProtKB-KW"/>
</dbReference>
<gene>
    <name evidence="4" type="primary">hhoB</name>
    <name evidence="4" type="ORF">CA85_22820</name>
</gene>
<evidence type="ECO:0000256" key="2">
    <source>
        <dbReference type="SAM" id="SignalP"/>
    </source>
</evidence>
<feature type="region of interest" description="Disordered" evidence="1">
    <location>
        <begin position="654"/>
        <end position="677"/>
    </location>
</feature>
<dbReference type="Gene3D" id="2.40.10.120">
    <property type="match status" value="1"/>
</dbReference>
<evidence type="ECO:0000313" key="4">
    <source>
        <dbReference type="EMBL" id="TWT67431.1"/>
    </source>
</evidence>
<dbReference type="InterPro" id="IPR001478">
    <property type="entry name" value="PDZ"/>
</dbReference>
<keyword evidence="5" id="KW-1185">Reference proteome</keyword>
<dbReference type="PRINTS" id="PR00834">
    <property type="entry name" value="PROTEASES2C"/>
</dbReference>
<name>A0A5C5XY33_9BACT</name>
<accession>A0A5C5XY33</accession>
<feature type="compositionally biased region" description="Pro residues" evidence="1">
    <location>
        <begin position="360"/>
        <end position="374"/>
    </location>
</feature>
<dbReference type="GO" id="GO:0004252">
    <property type="term" value="F:serine-type endopeptidase activity"/>
    <property type="evidence" value="ECO:0007669"/>
    <property type="project" value="InterPro"/>
</dbReference>
<feature type="domain" description="PDZ" evidence="3">
    <location>
        <begin position="263"/>
        <end position="334"/>
    </location>
</feature>
<keyword evidence="4" id="KW-0378">Hydrolase</keyword>
<keyword evidence="2" id="KW-0732">Signal</keyword>
<feature type="signal peptide" evidence="2">
    <location>
        <begin position="1"/>
        <end position="43"/>
    </location>
</feature>
<dbReference type="InterPro" id="IPR036034">
    <property type="entry name" value="PDZ_sf"/>
</dbReference>
<keyword evidence="4" id="KW-0645">Protease</keyword>
<reference evidence="4 5" key="1">
    <citation type="submission" date="2019-02" db="EMBL/GenBank/DDBJ databases">
        <title>Deep-cultivation of Planctomycetes and their phenomic and genomic characterization uncovers novel biology.</title>
        <authorList>
            <person name="Wiegand S."/>
            <person name="Jogler M."/>
            <person name="Boedeker C."/>
            <person name="Pinto D."/>
            <person name="Vollmers J."/>
            <person name="Rivas-Marin E."/>
            <person name="Kohn T."/>
            <person name="Peeters S.H."/>
            <person name="Heuer A."/>
            <person name="Rast P."/>
            <person name="Oberbeckmann S."/>
            <person name="Bunk B."/>
            <person name="Jeske O."/>
            <person name="Meyerdierks A."/>
            <person name="Storesund J.E."/>
            <person name="Kallscheuer N."/>
            <person name="Luecker S."/>
            <person name="Lage O.M."/>
            <person name="Pohl T."/>
            <person name="Merkel B.J."/>
            <person name="Hornburger P."/>
            <person name="Mueller R.-W."/>
            <person name="Bruemmer F."/>
            <person name="Labrenz M."/>
            <person name="Spormann A.M."/>
            <person name="Op Den Camp H."/>
            <person name="Overmann J."/>
            <person name="Amann R."/>
            <person name="Jetten M.S.M."/>
            <person name="Mascher T."/>
            <person name="Medema M.H."/>
            <person name="Devos D.P."/>
            <person name="Kaster A.-K."/>
            <person name="Ovreas L."/>
            <person name="Rohde M."/>
            <person name="Galperin M.Y."/>
            <person name="Jogler C."/>
        </authorList>
    </citation>
    <scope>NUCLEOTIDE SEQUENCE [LARGE SCALE GENOMIC DNA]</scope>
    <source>
        <strain evidence="4 5">CA85</strain>
    </source>
</reference>
<feature type="compositionally biased region" description="Polar residues" evidence="1">
    <location>
        <begin position="654"/>
        <end position="668"/>
    </location>
</feature>
<organism evidence="4 5">
    <name type="scientific">Allorhodopirellula solitaria</name>
    <dbReference type="NCBI Taxonomy" id="2527987"/>
    <lineage>
        <taxon>Bacteria</taxon>
        <taxon>Pseudomonadati</taxon>
        <taxon>Planctomycetota</taxon>
        <taxon>Planctomycetia</taxon>
        <taxon>Pirellulales</taxon>
        <taxon>Pirellulaceae</taxon>
        <taxon>Allorhodopirellula</taxon>
    </lineage>
</organism>
<feature type="compositionally biased region" description="Acidic residues" evidence="1">
    <location>
        <begin position="375"/>
        <end position="385"/>
    </location>
</feature>
<dbReference type="AlphaFoldDB" id="A0A5C5XY33"/>
<dbReference type="PANTHER" id="PTHR43019:SF62">
    <property type="entry name" value="SERINE ENDOPROTEASE DEGS"/>
    <property type="match status" value="1"/>
</dbReference>
<evidence type="ECO:0000313" key="5">
    <source>
        <dbReference type="Proteomes" id="UP000318053"/>
    </source>
</evidence>
<sequence length="677" mass="72546" precursor="true">MNQRIPPPAQLRPASPAISSLSRHVSIVSMCLALAMSMTAASAEAPPSLWDRETQRIESIERATASTVCVFVPGGAGGGSAVLISPDGLALTNFHVTSPAGTYMRCGLSDGNIYDAVIVGIDPVGDLALIQLLGRDDFPTAEFVPSRQVQIGDACYAIGNPFLLATNLQPTVTAGIISGTRRYQYPSGTLLEYGNCFQTDASINPGNSGGPLYDAAGDLIGIIGRCSFEKRGRVNVGVGYAISGDQAQNFRGSLASGRILDHATLGATVGTDEDGSVRVTNILQSSDAFRRGLRYGDEILEVENRVVQTANDVQNLLATYPAQWRIPLTYRQDGEVIHTVVRLASVHRGDELLEKMKSALPPPPPAPPKEPSPSPDDETPGDGDPDAATPPAPAETEDVMKDAGGEPIPSEAVARIEERKGFANYFYNRQRQDQFIERLRKQFDGLPAKEDGWEIQGTAEIAGEQDSMPFTLVVSGEVCELTLGQRTERLTSPDRYIDSVDRGTAGGILAAMQHWQRMMQTGLDRFGETYAWGTAPLLGQRPLRDCTVGIHGGLESRFYQHPESGRLEVIEAFADRDGDPAELWIDPPQWLLTTNADNLADAGVLANSSDAESAAAESAAADSPDAPGDLPEVLHLRYGVEPLVTLRIEQWTAATQDANAPNATTQGLPESEDDDAK</sequence>
<dbReference type="Proteomes" id="UP000318053">
    <property type="component" value="Unassembled WGS sequence"/>
</dbReference>
<dbReference type="InterPro" id="IPR009003">
    <property type="entry name" value="Peptidase_S1_PA"/>
</dbReference>
<dbReference type="Gene3D" id="2.30.42.10">
    <property type="match status" value="1"/>
</dbReference>
<dbReference type="Pfam" id="PF13180">
    <property type="entry name" value="PDZ_2"/>
    <property type="match status" value="1"/>
</dbReference>
<evidence type="ECO:0000259" key="3">
    <source>
        <dbReference type="SMART" id="SM00228"/>
    </source>
</evidence>
<dbReference type="Pfam" id="PF13365">
    <property type="entry name" value="Trypsin_2"/>
    <property type="match status" value="1"/>
</dbReference>
<dbReference type="SUPFAM" id="SSF50494">
    <property type="entry name" value="Trypsin-like serine proteases"/>
    <property type="match status" value="1"/>
</dbReference>
<proteinExistence type="predicted"/>
<dbReference type="EMBL" id="SJPK01000004">
    <property type="protein sequence ID" value="TWT67431.1"/>
    <property type="molecule type" value="Genomic_DNA"/>
</dbReference>
<feature type="region of interest" description="Disordered" evidence="1">
    <location>
        <begin position="356"/>
        <end position="407"/>
    </location>
</feature>
<protein>
    <submittedName>
        <fullName evidence="4">Putative serine protease HhoB</fullName>
    </submittedName>
</protein>
<evidence type="ECO:0000256" key="1">
    <source>
        <dbReference type="SAM" id="MobiDB-lite"/>
    </source>
</evidence>